<accession>A0A1M6LT42</accession>
<evidence type="ECO:0000313" key="2">
    <source>
        <dbReference type="Proteomes" id="UP000184529"/>
    </source>
</evidence>
<dbReference type="AlphaFoldDB" id="A0A1M6LT42"/>
<sequence>MVIDHFLPDGAEVALVMLGGKIPAIGPLIDTRQEALSLARSYMKKIHDLTDRSRSFQIVTARQTDGRYTLFLQGEGVVMKVLSDIDELLLWRFRKAFRRGLFILTVFFKGEAGMECLAVTEGLGAVIFTPR</sequence>
<dbReference type="EMBL" id="FQZM01000055">
    <property type="protein sequence ID" value="SHJ74387.1"/>
    <property type="molecule type" value="Genomic_DNA"/>
</dbReference>
<protein>
    <submittedName>
        <fullName evidence="1">Uncharacterized protein</fullName>
    </submittedName>
</protein>
<organism evidence="1 2">
    <name type="scientific">Desulfofundulus thermosubterraneus DSM 16057</name>
    <dbReference type="NCBI Taxonomy" id="1121432"/>
    <lineage>
        <taxon>Bacteria</taxon>
        <taxon>Bacillati</taxon>
        <taxon>Bacillota</taxon>
        <taxon>Clostridia</taxon>
        <taxon>Eubacteriales</taxon>
        <taxon>Peptococcaceae</taxon>
        <taxon>Desulfofundulus</taxon>
    </lineage>
</organism>
<gene>
    <name evidence="1" type="ORF">SAMN02745219_03235</name>
</gene>
<dbReference type="RefSeq" id="WP_131821540.1">
    <property type="nucleotide sequence ID" value="NZ_FQZM01000055.1"/>
</dbReference>
<proteinExistence type="predicted"/>
<evidence type="ECO:0000313" key="1">
    <source>
        <dbReference type="EMBL" id="SHJ74387.1"/>
    </source>
</evidence>
<name>A0A1M6LT42_9FIRM</name>
<dbReference type="Proteomes" id="UP000184529">
    <property type="component" value="Unassembled WGS sequence"/>
</dbReference>
<reference evidence="2" key="1">
    <citation type="submission" date="2016-11" db="EMBL/GenBank/DDBJ databases">
        <authorList>
            <person name="Varghese N."/>
            <person name="Submissions S."/>
        </authorList>
    </citation>
    <scope>NUCLEOTIDE SEQUENCE [LARGE SCALE GENOMIC DNA]</scope>
    <source>
        <strain evidence="2">DSM 16057</strain>
    </source>
</reference>
<keyword evidence="2" id="KW-1185">Reference proteome</keyword>
<dbReference type="OrthoDB" id="1808080at2"/>
<dbReference type="STRING" id="1121432.SAMN02745219_03235"/>